<dbReference type="GeneID" id="103520815"/>
<dbReference type="InterPro" id="IPR017873">
    <property type="entry name" value="Cys-rich_GLG1_repeat_euk"/>
</dbReference>
<dbReference type="AlphaFoldDB" id="A0A3Q0IYM9"/>
<dbReference type="InterPro" id="IPR039728">
    <property type="entry name" value="GLG1"/>
</dbReference>
<feature type="transmembrane region" description="Helical" evidence="9">
    <location>
        <begin position="507"/>
        <end position="530"/>
    </location>
</feature>
<dbReference type="PANTHER" id="PTHR11884">
    <property type="entry name" value="SELECTIN LIGAND RELATED"/>
    <property type="match status" value="1"/>
</dbReference>
<proteinExistence type="predicted"/>
<evidence type="ECO:0000256" key="8">
    <source>
        <dbReference type="PROSITE-ProRule" id="PRU00622"/>
    </source>
</evidence>
<comment type="subcellular location">
    <subcellularLocation>
        <location evidence="1">Membrane</location>
        <topology evidence="1">Single-pass type I membrane protein</topology>
    </subcellularLocation>
</comment>
<accession>A0A3Q0IYM9</accession>
<evidence type="ECO:0000256" key="5">
    <source>
        <dbReference type="ARBA" id="ARBA00022989"/>
    </source>
</evidence>
<keyword evidence="2 9" id="KW-0812">Transmembrane</keyword>
<dbReference type="PANTHER" id="PTHR11884:SF1">
    <property type="entry name" value="GOLGI APPARATUS PROTEIN 1"/>
    <property type="match status" value="1"/>
</dbReference>
<evidence type="ECO:0000256" key="7">
    <source>
        <dbReference type="ARBA" id="ARBA00023180"/>
    </source>
</evidence>
<evidence type="ECO:0000256" key="9">
    <source>
        <dbReference type="SAM" id="Phobius"/>
    </source>
</evidence>
<evidence type="ECO:0000256" key="6">
    <source>
        <dbReference type="ARBA" id="ARBA00023136"/>
    </source>
</evidence>
<evidence type="ECO:0000256" key="1">
    <source>
        <dbReference type="ARBA" id="ARBA00004479"/>
    </source>
</evidence>
<reference evidence="11" key="1">
    <citation type="submission" date="2025-08" db="UniProtKB">
        <authorList>
            <consortium name="RefSeq"/>
        </authorList>
    </citation>
    <scope>IDENTIFICATION</scope>
</reference>
<dbReference type="KEGG" id="dci:103520815"/>
<feature type="repeat" description="Cys-rich GLG1" evidence="8">
    <location>
        <begin position="83"/>
        <end position="142"/>
    </location>
</feature>
<gene>
    <name evidence="11" type="primary">LOC103520815</name>
</gene>
<dbReference type="Pfam" id="PF00839">
    <property type="entry name" value="Cys_rich_FGFR"/>
    <property type="match status" value="7"/>
</dbReference>
<dbReference type="GO" id="GO:0017134">
    <property type="term" value="F:fibroblast growth factor binding"/>
    <property type="evidence" value="ECO:0007669"/>
    <property type="project" value="TreeGrafter"/>
</dbReference>
<dbReference type="RefSeq" id="XP_026679535.1">
    <property type="nucleotide sequence ID" value="XM_026823734.1"/>
</dbReference>
<keyword evidence="5 9" id="KW-1133">Transmembrane helix</keyword>
<evidence type="ECO:0000313" key="11">
    <source>
        <dbReference type="RefSeq" id="XP_026679535.1"/>
    </source>
</evidence>
<name>A0A3Q0IYM9_DIACI</name>
<protein>
    <submittedName>
        <fullName evidence="11">Golgi apparatus protein 1</fullName>
    </submittedName>
</protein>
<feature type="non-terminal residue" evidence="11">
    <location>
        <position position="1"/>
    </location>
</feature>
<dbReference type="InterPro" id="IPR001893">
    <property type="entry name" value="Cys-rich_GLG1_repeat"/>
</dbReference>
<organism evidence="10 11">
    <name type="scientific">Diaphorina citri</name>
    <name type="common">Asian citrus psyllid</name>
    <dbReference type="NCBI Taxonomy" id="121845"/>
    <lineage>
        <taxon>Eukaryota</taxon>
        <taxon>Metazoa</taxon>
        <taxon>Ecdysozoa</taxon>
        <taxon>Arthropoda</taxon>
        <taxon>Hexapoda</taxon>
        <taxon>Insecta</taxon>
        <taxon>Pterygota</taxon>
        <taxon>Neoptera</taxon>
        <taxon>Paraneoptera</taxon>
        <taxon>Hemiptera</taxon>
        <taxon>Sternorrhyncha</taxon>
        <taxon>Psylloidea</taxon>
        <taxon>Psyllidae</taxon>
        <taxon>Diaphorininae</taxon>
        <taxon>Diaphorina</taxon>
    </lineage>
</organism>
<dbReference type="GO" id="GO:0000139">
    <property type="term" value="C:Golgi membrane"/>
    <property type="evidence" value="ECO:0007669"/>
    <property type="project" value="InterPro"/>
</dbReference>
<feature type="repeat" description="Cys-rich GLG1" evidence="8">
    <location>
        <begin position="398"/>
        <end position="458"/>
    </location>
</feature>
<keyword evidence="7" id="KW-0325">Glycoprotein</keyword>
<evidence type="ECO:0000313" key="10">
    <source>
        <dbReference type="Proteomes" id="UP000079169"/>
    </source>
</evidence>
<evidence type="ECO:0000256" key="2">
    <source>
        <dbReference type="ARBA" id="ARBA00022692"/>
    </source>
</evidence>
<dbReference type="Proteomes" id="UP000079169">
    <property type="component" value="Unplaced"/>
</dbReference>
<feature type="repeat" description="Cys-rich GLG1" evidence="8">
    <location>
        <begin position="265"/>
        <end position="332"/>
    </location>
</feature>
<keyword evidence="4" id="KW-0677">Repeat</keyword>
<keyword evidence="6 9" id="KW-0472">Membrane</keyword>
<evidence type="ECO:0000256" key="3">
    <source>
        <dbReference type="ARBA" id="ARBA00022729"/>
    </source>
</evidence>
<sequence>RRIIHDCIWLQERLPELKPDCAALVGNFTSAQVQDVRLNPLIMKYCGHVIHRYCDDELRVSFRDSTRDVMDCLVQHKNSPELRGEPKCRQSIEHFQLVTAGDYRFTVAFKEACKHHAMRYCPTSRTKAKVIECLSTIITNDTLSDARFRIPRNCRQQVRSQLLQQRENFDLDPVLKTSCAQDVAKFCPGVERGEAQVLECLLEHKAAVSMKCHKALFHIEQQDLGDSSSDYALLSTCKPMIKFYCYDEEPAKTLTCLKRYKDSPSFEEKCKLLVIKRMIEQNEDYRFNPELMKACKPDMSKYCVTVMAHQPQDSELEGKVVACLKIKFRERKLRHECENKLTAILKEAALNYRLNPLLKSLCLSEIQGLCEMEKEEEMDSQRGTVEECLKRALVAGKIRDRACREEVAALIEEGRADINVDPLLHAACSLDLTKYCADVAPGNGRQLMCLEELARRDRADGVSLQEQCKTMLLARIDMFRNAEALISAPSSLQDMYGAVQRSPARRYLAGLLISIVGVIFLMGLVCGRVANRSAAAKRK</sequence>
<dbReference type="PaxDb" id="121845-A0A3Q0IYM9"/>
<feature type="repeat" description="Cys-rich GLG1" evidence="8">
    <location>
        <begin position="149"/>
        <end position="209"/>
    </location>
</feature>
<evidence type="ECO:0000256" key="4">
    <source>
        <dbReference type="ARBA" id="ARBA00022737"/>
    </source>
</evidence>
<feature type="repeat" description="Cys-rich GLG1" evidence="8">
    <location>
        <begin position="16"/>
        <end position="81"/>
    </location>
</feature>
<dbReference type="PROSITE" id="PS51289">
    <property type="entry name" value="GLG1_C_RICH"/>
    <property type="match status" value="5"/>
</dbReference>
<keyword evidence="3" id="KW-0732">Signal</keyword>
<keyword evidence="10" id="KW-1185">Reference proteome</keyword>
<dbReference type="STRING" id="121845.A0A3Q0IYM9"/>